<protein>
    <submittedName>
        <fullName evidence="3">Universal stress protein</fullName>
    </submittedName>
</protein>
<proteinExistence type="inferred from homology"/>
<evidence type="ECO:0000259" key="2">
    <source>
        <dbReference type="Pfam" id="PF00582"/>
    </source>
</evidence>
<dbReference type="PANTHER" id="PTHR46268:SF6">
    <property type="entry name" value="UNIVERSAL STRESS PROTEIN UP12"/>
    <property type="match status" value="1"/>
</dbReference>
<dbReference type="AlphaFoldDB" id="A0A366LM30"/>
<accession>A0A366LM30</accession>
<dbReference type="PANTHER" id="PTHR46268">
    <property type="entry name" value="STRESS RESPONSE PROTEIN NHAX"/>
    <property type="match status" value="1"/>
</dbReference>
<dbReference type="Pfam" id="PF00582">
    <property type="entry name" value="Usp"/>
    <property type="match status" value="1"/>
</dbReference>
<name>A0A366LM30_9ACTN</name>
<dbReference type="Proteomes" id="UP000253303">
    <property type="component" value="Unassembled WGS sequence"/>
</dbReference>
<organism evidence="3 4">
    <name type="scientific">Spongiactinospora rosea</name>
    <dbReference type="NCBI Taxonomy" id="2248750"/>
    <lineage>
        <taxon>Bacteria</taxon>
        <taxon>Bacillati</taxon>
        <taxon>Actinomycetota</taxon>
        <taxon>Actinomycetes</taxon>
        <taxon>Streptosporangiales</taxon>
        <taxon>Streptosporangiaceae</taxon>
        <taxon>Spongiactinospora</taxon>
    </lineage>
</organism>
<evidence type="ECO:0000256" key="1">
    <source>
        <dbReference type="ARBA" id="ARBA00008791"/>
    </source>
</evidence>
<evidence type="ECO:0000313" key="4">
    <source>
        <dbReference type="Proteomes" id="UP000253303"/>
    </source>
</evidence>
<dbReference type="Gene3D" id="3.40.50.620">
    <property type="entry name" value="HUPs"/>
    <property type="match status" value="2"/>
</dbReference>
<dbReference type="EMBL" id="QMEY01000034">
    <property type="protein sequence ID" value="RBQ14364.1"/>
    <property type="molecule type" value="Genomic_DNA"/>
</dbReference>
<dbReference type="InterPro" id="IPR006016">
    <property type="entry name" value="UspA"/>
</dbReference>
<keyword evidence="4" id="KW-1185">Reference proteome</keyword>
<feature type="domain" description="UspA" evidence="2">
    <location>
        <begin position="9"/>
        <end position="142"/>
    </location>
</feature>
<sequence>MRTEDPGRPVATGYDGSAAAEAALRWAVREAQLRYAPLVVYHAWQVPIPGFLNDPIAVAAVRQSAELILRHGVELAKDMAGRLVVRPKLERGTAAGALLMDAKAAQLMVVGTRGVNGGHGRLKLGSTAVHVSSHAPGPVIVVGPGTSAPRRVVLVGVGEEPGNKAVGFAFEEACLRRCELQIVRTCAAGEDAWRETGRRFQRLLAPWLERYPQVQVRTRIDQRPPARALAALAADSALVVVGEPAAPSLGATAQAVLYGTGQPVAVVHGNGPLTPHP</sequence>
<dbReference type="InterPro" id="IPR014729">
    <property type="entry name" value="Rossmann-like_a/b/a_fold"/>
</dbReference>
<evidence type="ECO:0000313" key="3">
    <source>
        <dbReference type="EMBL" id="RBQ14364.1"/>
    </source>
</evidence>
<dbReference type="OrthoDB" id="9784123at2"/>
<reference evidence="3 4" key="1">
    <citation type="submission" date="2018-06" db="EMBL/GenBank/DDBJ databases">
        <title>Sphaerisporangium craniellae sp. nov., isolated from a marine sponge in the South China Sea.</title>
        <authorList>
            <person name="Li L."/>
        </authorList>
    </citation>
    <scope>NUCLEOTIDE SEQUENCE [LARGE SCALE GENOMIC DNA]</scope>
    <source>
        <strain evidence="3 4">LHW63015</strain>
    </source>
</reference>
<dbReference type="RefSeq" id="WP_113986261.1">
    <property type="nucleotide sequence ID" value="NZ_QMEY01000034.1"/>
</dbReference>
<comment type="similarity">
    <text evidence="1">Belongs to the universal stress protein A family.</text>
</comment>
<dbReference type="SUPFAM" id="SSF52402">
    <property type="entry name" value="Adenine nucleotide alpha hydrolases-like"/>
    <property type="match status" value="2"/>
</dbReference>
<gene>
    <name evidence="3" type="ORF">DP939_41115</name>
</gene>
<comment type="caution">
    <text evidence="3">The sequence shown here is derived from an EMBL/GenBank/DDBJ whole genome shotgun (WGS) entry which is preliminary data.</text>
</comment>